<dbReference type="EMBL" id="CP011564">
    <property type="protein sequence ID" value="ALG80981.1"/>
    <property type="molecule type" value="Genomic_DNA"/>
</dbReference>
<feature type="transmembrane region" description="Helical" evidence="1">
    <location>
        <begin position="76"/>
        <end position="97"/>
    </location>
</feature>
<name>A0A0F7PAC8_9EURY</name>
<dbReference type="AlphaFoldDB" id="A0A0F7PAC8"/>
<dbReference type="Proteomes" id="UP000060390">
    <property type="component" value="Chromosome"/>
</dbReference>
<keyword evidence="1" id="KW-1133">Transmembrane helix</keyword>
<dbReference type="EMBL" id="CP008874">
    <property type="protein sequence ID" value="AKH96579.1"/>
    <property type="molecule type" value="Genomic_DNA"/>
</dbReference>
<dbReference type="STRING" id="1604004.HLASA_0065"/>
<evidence type="ECO:0000313" key="5">
    <source>
        <dbReference type="Proteomes" id="UP000069906"/>
    </source>
</evidence>
<dbReference type="KEGG" id="hsf:HLASA_0065"/>
<gene>
    <name evidence="3" type="ORF">HLASA_0065</name>
    <name evidence="2" type="ORF">HLASF_0065</name>
</gene>
<feature type="transmembrane region" description="Helical" evidence="1">
    <location>
        <begin position="46"/>
        <end position="64"/>
    </location>
</feature>
<reference evidence="3 4" key="3">
    <citation type="journal article" date="2016" name="Stand. Genomic Sci.">
        <title>Complete genome sequence of 'Halanaeroarchaeum sulfurireducens' M27-SA2, a sulfur-reducing and acetate-oxidizing haloarchaeon from the deep-sea hypersaline anoxic lake Medee.</title>
        <authorList>
            <person name="Messina E."/>
            <person name="Sorokin D.Y."/>
            <person name="Kublanov I.V."/>
            <person name="Toshchakov S."/>
            <person name="Lopatina A."/>
            <person name="Arcadi E."/>
            <person name="Smedile F."/>
            <person name="La Spada G."/>
            <person name="La Cono V."/>
            <person name="Yakimov M.M."/>
        </authorList>
    </citation>
    <scope>NUCLEOTIDE SEQUENCE [LARGE SCALE GENOMIC DNA]</scope>
    <source>
        <strain evidence="3 4">M27-SA2</strain>
    </source>
</reference>
<keyword evidence="5" id="KW-1185">Reference proteome</keyword>
<keyword evidence="1" id="KW-0812">Transmembrane</keyword>
<sequence length="151" mass="15565">MATAEDVYFGLLGIVAVLGGGAELLLGVTGGSVSVSLVTIDGAFLLWRGVIVVSAGAFFVRAAVDGLDDRRNQGVAFLASLMLWIVAGTDVLGRVLGAIPGGGDVWIAGAGEILGSLGPPYSPALVFVVFTLPVLRYTHYGSDWAEEEPDE</sequence>
<dbReference type="RefSeq" id="WP_050047431.1">
    <property type="nucleotide sequence ID" value="NZ_CP008874.1"/>
</dbReference>
<feature type="transmembrane region" description="Helical" evidence="1">
    <location>
        <begin position="7"/>
        <end position="26"/>
    </location>
</feature>
<proteinExistence type="predicted"/>
<dbReference type="KEGG" id="hsu:HLASF_0065"/>
<evidence type="ECO:0000313" key="2">
    <source>
        <dbReference type="EMBL" id="AKH96579.1"/>
    </source>
</evidence>
<evidence type="ECO:0000313" key="4">
    <source>
        <dbReference type="Proteomes" id="UP000060390"/>
    </source>
</evidence>
<feature type="transmembrane region" description="Helical" evidence="1">
    <location>
        <begin position="117"/>
        <end position="135"/>
    </location>
</feature>
<dbReference type="HOGENOM" id="CLU_1700299_0_0_2"/>
<organism evidence="2 5">
    <name type="scientific">Halanaeroarchaeum sulfurireducens</name>
    <dbReference type="NCBI Taxonomy" id="1604004"/>
    <lineage>
        <taxon>Archaea</taxon>
        <taxon>Methanobacteriati</taxon>
        <taxon>Methanobacteriota</taxon>
        <taxon>Stenosarchaea group</taxon>
        <taxon>Halobacteria</taxon>
        <taxon>Halobacteriales</taxon>
        <taxon>Halobacteriaceae</taxon>
        <taxon>Halanaeroarchaeum</taxon>
    </lineage>
</organism>
<evidence type="ECO:0000313" key="3">
    <source>
        <dbReference type="EMBL" id="ALG80981.1"/>
    </source>
</evidence>
<accession>A0A0F7PAC8</accession>
<dbReference type="Proteomes" id="UP000069906">
    <property type="component" value="Chromosome"/>
</dbReference>
<evidence type="ECO:0000256" key="1">
    <source>
        <dbReference type="SAM" id="Phobius"/>
    </source>
</evidence>
<dbReference type="GeneID" id="26009439"/>
<reference evidence="2 5" key="1">
    <citation type="journal article" date="2015" name="ISME J.">
        <title>Elemental sulfur and acetate can support life of a novel strictly anaerobic haloarchaeon.</title>
        <authorList>
            <person name="Sorokin D.Y."/>
            <person name="Kublanov I.V."/>
            <person name="Gavrilov S.N."/>
            <person name="Rojo D."/>
            <person name="Roman P."/>
            <person name="Golyshin P.N."/>
            <person name="Slepak V.Z."/>
            <person name="Smedile F."/>
            <person name="Ferrer M."/>
            <person name="Messina E."/>
            <person name="La Cono V."/>
            <person name="Yakimov M.M."/>
        </authorList>
    </citation>
    <scope>NUCLEOTIDE SEQUENCE [LARGE SCALE GENOMIC DNA]</scope>
    <source>
        <strain evidence="2 5">HSR2</strain>
    </source>
</reference>
<reference evidence="4" key="2">
    <citation type="submission" date="2015-05" db="EMBL/GenBank/DDBJ databases">
        <title>Complete genome sequence of Halanaeroarchaeum sulfurireducens type strain M27-SA2, a sulfate-reducer haloarchaeon from marine anoxic lake Medee.</title>
        <authorList>
            <person name="Messina E."/>
            <person name="Kublanov I.V."/>
            <person name="Toshchakov S."/>
            <person name="Arcadi E."/>
            <person name="La Spada G."/>
            <person name="La Cono V."/>
            <person name="Yakimov M.M."/>
        </authorList>
    </citation>
    <scope>NUCLEOTIDE SEQUENCE [LARGE SCALE GENOMIC DNA]</scope>
    <source>
        <strain evidence="4">M27-SA2</strain>
    </source>
</reference>
<protein>
    <submittedName>
        <fullName evidence="2">Uncharacterized protein</fullName>
    </submittedName>
</protein>
<dbReference type="OrthoDB" id="351173at2157"/>
<keyword evidence="1" id="KW-0472">Membrane</keyword>